<reference evidence="1" key="2">
    <citation type="submission" date="2021-04" db="EMBL/GenBank/DDBJ databases">
        <authorList>
            <person name="Gilroy R."/>
        </authorList>
    </citation>
    <scope>NUCLEOTIDE SEQUENCE</scope>
    <source>
        <strain evidence="1">ChiHjej11B10-19426</strain>
    </source>
</reference>
<comment type="caution">
    <text evidence="1">The sequence shown here is derived from an EMBL/GenBank/DDBJ whole genome shotgun (WGS) entry which is preliminary data.</text>
</comment>
<gene>
    <name evidence="1" type="ORF">H9816_08530</name>
</gene>
<name>A0A9D2DF99_9BACT</name>
<accession>A0A9D2DF99</accession>
<protein>
    <submittedName>
        <fullName evidence="1">Uncharacterized protein</fullName>
    </submittedName>
</protein>
<sequence>MVDLSALDKNAGMRYNGLGVHPASGRVYINTIKSFALFDQNQIWGFDFAASAEAPAVKYENCTRFPAGFYFPPVRK</sequence>
<evidence type="ECO:0000313" key="2">
    <source>
        <dbReference type="Proteomes" id="UP000824014"/>
    </source>
</evidence>
<proteinExistence type="predicted"/>
<dbReference type="AlphaFoldDB" id="A0A9D2DF99"/>
<dbReference type="EMBL" id="DXCC01000032">
    <property type="protein sequence ID" value="HIZ15933.1"/>
    <property type="molecule type" value="Genomic_DNA"/>
</dbReference>
<dbReference type="Pfam" id="PF16819">
    <property type="entry name" value="DUF5074"/>
    <property type="match status" value="1"/>
</dbReference>
<reference evidence="1" key="1">
    <citation type="journal article" date="2021" name="PeerJ">
        <title>Extensive microbial diversity within the chicken gut microbiome revealed by metagenomics and culture.</title>
        <authorList>
            <person name="Gilroy R."/>
            <person name="Ravi A."/>
            <person name="Getino M."/>
            <person name="Pursley I."/>
            <person name="Horton D.L."/>
            <person name="Alikhan N.F."/>
            <person name="Baker D."/>
            <person name="Gharbi K."/>
            <person name="Hall N."/>
            <person name="Watson M."/>
            <person name="Adriaenssens E.M."/>
            <person name="Foster-Nyarko E."/>
            <person name="Jarju S."/>
            <person name="Secka A."/>
            <person name="Antonio M."/>
            <person name="Oren A."/>
            <person name="Chaudhuri R.R."/>
            <person name="La Ragione R."/>
            <person name="Hildebrand F."/>
            <person name="Pallen M.J."/>
        </authorList>
    </citation>
    <scope>NUCLEOTIDE SEQUENCE</scope>
    <source>
        <strain evidence="1">ChiHjej11B10-19426</strain>
    </source>
</reference>
<dbReference type="Proteomes" id="UP000824014">
    <property type="component" value="Unassembled WGS sequence"/>
</dbReference>
<dbReference type="InterPro" id="IPR031815">
    <property type="entry name" value="DUF5074"/>
</dbReference>
<organism evidence="1 2">
    <name type="scientific">Candidatus Tidjanibacter faecipullorum</name>
    <dbReference type="NCBI Taxonomy" id="2838766"/>
    <lineage>
        <taxon>Bacteria</taxon>
        <taxon>Pseudomonadati</taxon>
        <taxon>Bacteroidota</taxon>
        <taxon>Bacteroidia</taxon>
        <taxon>Bacteroidales</taxon>
        <taxon>Rikenellaceae</taxon>
        <taxon>Tidjanibacter</taxon>
    </lineage>
</organism>
<evidence type="ECO:0000313" key="1">
    <source>
        <dbReference type="EMBL" id="HIZ15933.1"/>
    </source>
</evidence>